<evidence type="ECO:0000313" key="13">
    <source>
        <dbReference type="EMBL" id="GDY29653.1"/>
    </source>
</evidence>
<keyword evidence="9" id="KW-0170">Cobalt</keyword>
<feature type="active site" description="Proton donor" evidence="7">
    <location>
        <position position="164"/>
    </location>
</feature>
<keyword evidence="3 11" id="KW-0378">Hydrolase</keyword>
<name>A0A4D4J6U4_9PSEU</name>
<dbReference type="GO" id="GO:0005975">
    <property type="term" value="P:carbohydrate metabolic process"/>
    <property type="evidence" value="ECO:0007669"/>
    <property type="project" value="InterPro"/>
</dbReference>
<dbReference type="InterPro" id="IPR036291">
    <property type="entry name" value="NAD(P)-bd_dom_sf"/>
</dbReference>
<feature type="binding site" evidence="9">
    <location>
        <position position="193"/>
    </location>
    <ligand>
        <name>Mn(2+)</name>
        <dbReference type="ChEBI" id="CHEBI:29035"/>
    </ligand>
</feature>
<dbReference type="InterPro" id="IPR001088">
    <property type="entry name" value="Glyco_hydro_4"/>
</dbReference>
<dbReference type="AlphaFoldDB" id="A0A4D4J6U4"/>
<feature type="binding site" evidence="8">
    <location>
        <position position="88"/>
    </location>
    <ligand>
        <name>substrate</name>
    </ligand>
</feature>
<keyword evidence="4 11" id="KW-0520">NAD</keyword>
<dbReference type="Gene3D" id="3.40.50.720">
    <property type="entry name" value="NAD(P)-binding Rossmann-like Domain"/>
    <property type="match status" value="1"/>
</dbReference>
<evidence type="ECO:0000256" key="10">
    <source>
        <dbReference type="PIRSR" id="PIRSR601088-4"/>
    </source>
</evidence>
<dbReference type="InterPro" id="IPR022616">
    <property type="entry name" value="Glyco_hydro_4_C"/>
</dbReference>
<dbReference type="InterPro" id="IPR015955">
    <property type="entry name" value="Lactate_DH/Glyco_Ohase_4_C"/>
</dbReference>
<keyword evidence="14" id="KW-1185">Reference proteome</keyword>
<evidence type="ECO:0000256" key="4">
    <source>
        <dbReference type="ARBA" id="ARBA00023027"/>
    </source>
</evidence>
<evidence type="ECO:0000256" key="9">
    <source>
        <dbReference type="PIRSR" id="PIRSR601088-3"/>
    </source>
</evidence>
<keyword evidence="5 9" id="KW-0464">Manganese</keyword>
<feature type="binding site" evidence="8">
    <location>
        <position position="142"/>
    </location>
    <ligand>
        <name>substrate</name>
    </ligand>
</feature>
<dbReference type="PANTHER" id="PTHR32092">
    <property type="entry name" value="6-PHOSPHO-BETA-GLUCOSIDASE-RELATED"/>
    <property type="match status" value="1"/>
</dbReference>
<feature type="binding site" evidence="9">
    <location>
        <position position="163"/>
    </location>
    <ligand>
        <name>Mn(2+)</name>
        <dbReference type="ChEBI" id="CHEBI:29035"/>
    </ligand>
</feature>
<dbReference type="GO" id="GO:0004553">
    <property type="term" value="F:hydrolase activity, hydrolyzing O-glycosyl compounds"/>
    <property type="evidence" value="ECO:0007669"/>
    <property type="project" value="InterPro"/>
</dbReference>
<evidence type="ECO:0000256" key="7">
    <source>
        <dbReference type="PIRSR" id="PIRSR601088-1"/>
    </source>
</evidence>
<feature type="site" description="Increases basicity of active site Tyr" evidence="10">
    <location>
        <position position="104"/>
    </location>
</feature>
<dbReference type="GO" id="GO:0046872">
    <property type="term" value="F:metal ion binding"/>
    <property type="evidence" value="ECO:0007669"/>
    <property type="project" value="UniProtKB-KW"/>
</dbReference>
<dbReference type="Gene3D" id="3.90.110.10">
    <property type="entry name" value="Lactate dehydrogenase/glycoside hydrolase, family 4, C-terminal"/>
    <property type="match status" value="1"/>
</dbReference>
<keyword evidence="6 11" id="KW-0326">Glycosidase</keyword>
<dbReference type="EMBL" id="BJFL01000004">
    <property type="protein sequence ID" value="GDY29653.1"/>
    <property type="molecule type" value="Genomic_DNA"/>
</dbReference>
<comment type="caution">
    <text evidence="13">The sequence shown here is derived from an EMBL/GenBank/DDBJ whole genome shotgun (WGS) entry which is preliminary data.</text>
</comment>
<dbReference type="Pfam" id="PF11975">
    <property type="entry name" value="Glyco_hydro_4C"/>
    <property type="match status" value="1"/>
</dbReference>
<dbReference type="SUPFAM" id="SSF51735">
    <property type="entry name" value="NAD(P)-binding Rossmann-fold domains"/>
    <property type="match status" value="1"/>
</dbReference>
<proteinExistence type="inferred from homology"/>
<evidence type="ECO:0000256" key="6">
    <source>
        <dbReference type="ARBA" id="ARBA00023295"/>
    </source>
</evidence>
<dbReference type="Proteomes" id="UP000298860">
    <property type="component" value="Unassembled WGS sequence"/>
</dbReference>
<protein>
    <submittedName>
        <fullName evidence="13">6-phospho-beta-glucosidase</fullName>
    </submittedName>
</protein>
<dbReference type="PRINTS" id="PR00732">
    <property type="entry name" value="GLHYDRLASE4"/>
</dbReference>
<accession>A0A4D4J6U4</accession>
<dbReference type="SUPFAM" id="SSF56327">
    <property type="entry name" value="LDH C-terminal domain-like"/>
    <property type="match status" value="1"/>
</dbReference>
<comment type="cofactor">
    <cofactor evidence="11">
        <name>NAD(+)</name>
        <dbReference type="ChEBI" id="CHEBI:57540"/>
    </cofactor>
    <text evidence="11">Binds 1 NAD(+) per subunit.</text>
</comment>
<dbReference type="RefSeq" id="WP_137812829.1">
    <property type="nucleotide sequence ID" value="NZ_BJFL01000004.1"/>
</dbReference>
<keyword evidence="9" id="KW-0533">Nickel</keyword>
<evidence type="ECO:0000256" key="11">
    <source>
        <dbReference type="RuleBase" id="RU361152"/>
    </source>
</evidence>
<dbReference type="PANTHER" id="PTHR32092:SF5">
    <property type="entry name" value="6-PHOSPHO-BETA-GLUCOSIDASE"/>
    <property type="match status" value="1"/>
</dbReference>
<dbReference type="InterPro" id="IPR019802">
    <property type="entry name" value="GlycHydrolase_4_CS"/>
</dbReference>
<organism evidence="13 14">
    <name type="scientific">Gandjariella thermophila</name>
    <dbReference type="NCBI Taxonomy" id="1931992"/>
    <lineage>
        <taxon>Bacteria</taxon>
        <taxon>Bacillati</taxon>
        <taxon>Actinomycetota</taxon>
        <taxon>Actinomycetes</taxon>
        <taxon>Pseudonocardiales</taxon>
        <taxon>Pseudonocardiaceae</taxon>
        <taxon>Gandjariella</taxon>
    </lineage>
</organism>
<evidence type="ECO:0000256" key="3">
    <source>
        <dbReference type="ARBA" id="ARBA00022801"/>
    </source>
</evidence>
<evidence type="ECO:0000259" key="12">
    <source>
        <dbReference type="Pfam" id="PF11975"/>
    </source>
</evidence>
<dbReference type="GO" id="GO:0016616">
    <property type="term" value="F:oxidoreductase activity, acting on the CH-OH group of donors, NAD or NADP as acceptor"/>
    <property type="evidence" value="ECO:0007669"/>
    <property type="project" value="InterPro"/>
</dbReference>
<dbReference type="PROSITE" id="PS01324">
    <property type="entry name" value="GLYCOSYL_HYDROL_F4"/>
    <property type="match status" value="1"/>
</dbReference>
<evidence type="ECO:0000256" key="5">
    <source>
        <dbReference type="ARBA" id="ARBA00023211"/>
    </source>
</evidence>
<comment type="similarity">
    <text evidence="1 11">Belongs to the glycosyl hydrolase 4 family.</text>
</comment>
<dbReference type="Pfam" id="PF02056">
    <property type="entry name" value="Glyco_hydro_4"/>
    <property type="match status" value="1"/>
</dbReference>
<evidence type="ECO:0000313" key="14">
    <source>
        <dbReference type="Proteomes" id="UP000298860"/>
    </source>
</evidence>
<keyword evidence="9" id="KW-0408">Iron</keyword>
<feature type="active site" description="Proton acceptor" evidence="7">
    <location>
        <position position="242"/>
    </location>
</feature>
<evidence type="ECO:0000256" key="8">
    <source>
        <dbReference type="PIRSR" id="PIRSR601088-2"/>
    </source>
</evidence>
<reference evidence="14" key="1">
    <citation type="submission" date="2019-04" db="EMBL/GenBank/DDBJ databases">
        <title>Draft genome sequence of Pseudonocardiaceae bacterium SL3-2-4.</title>
        <authorList>
            <person name="Ningsih F."/>
            <person name="Yokota A."/>
            <person name="Sakai Y."/>
            <person name="Nanatani K."/>
            <person name="Yabe S."/>
            <person name="Oetari A."/>
            <person name="Sjamsuridzal W."/>
        </authorList>
    </citation>
    <scope>NUCLEOTIDE SEQUENCE [LARGE SCALE GENOMIC DNA]</scope>
    <source>
        <strain evidence="14">SL3-2-4</strain>
    </source>
</reference>
<evidence type="ECO:0000256" key="2">
    <source>
        <dbReference type="ARBA" id="ARBA00022723"/>
    </source>
</evidence>
<dbReference type="OrthoDB" id="9767022at2"/>
<gene>
    <name evidence="13" type="ORF">GTS_12860</name>
</gene>
<keyword evidence="2 9" id="KW-0479">Metal-binding</keyword>
<evidence type="ECO:0000256" key="1">
    <source>
        <dbReference type="ARBA" id="ARBA00010141"/>
    </source>
</evidence>
<sequence length="450" mass="48357">MRLALLGGGGFRVPLVHADLLADPDGLVDELVLHDLDAERLAAITAVLRQQAGGATRPRLRPTTDLVTALTGADAVFVAIRTGGLAGRAADERIALRHGLLGQETVGPGGICFALRAIPVAVDIARRVAERAPGAWVVNFTNPAGMVTEAMAGVLGDRVIGVCDSPDALCRRVAGALGVDPERAAFDYVGLNHLGWLRAVVVDGRDRLPELLADDAALRSFEEGRLFHPEWLRALGALPNEYLHYYYATRETVERLRATGATRGEFLRAQQEEFYRAARRDPRAALRLWRRARAEREDTYLAEARDAVGAGPRDAADVEAGGYQRIALDLLRALATGRRDTMILDVRNRHGLAGLDRDAVVEVPCLVDAGGARPLAVAPVREHLAALMRAVRAVERDALTAATERDRAAALRAIAGHPLVDSVGAARRVLADYVATFPELADLGEQDGPD</sequence>
<feature type="domain" description="Glycosyl hydrolase family 4 C-terminal" evidence="12">
    <location>
        <begin position="188"/>
        <end position="420"/>
    </location>
</feature>